<dbReference type="Gene3D" id="2.60.120.330">
    <property type="entry name" value="B-lactam Antibiotic, Isopenicillin N Synthase, Chain"/>
    <property type="match status" value="1"/>
</dbReference>
<evidence type="ECO:0000259" key="1">
    <source>
        <dbReference type="Pfam" id="PF03171"/>
    </source>
</evidence>
<dbReference type="Pfam" id="PF03171">
    <property type="entry name" value="2OG-FeII_Oxy"/>
    <property type="match status" value="1"/>
</dbReference>
<dbReference type="Pfam" id="PF14226">
    <property type="entry name" value="DIOX_N"/>
    <property type="match status" value="1"/>
</dbReference>
<dbReference type="PANTHER" id="PTHR47990">
    <property type="entry name" value="2-OXOGLUTARATE (2OG) AND FE(II)-DEPENDENT OXYGENASE SUPERFAMILY PROTEIN-RELATED"/>
    <property type="match status" value="1"/>
</dbReference>
<dbReference type="EMBL" id="OV696699">
    <property type="protein sequence ID" value="CAH1244579.1"/>
    <property type="molecule type" value="Genomic_DNA"/>
</dbReference>
<dbReference type="SUPFAM" id="SSF51197">
    <property type="entry name" value="Clavaminate synthase-like"/>
    <property type="match status" value="1"/>
</dbReference>
<organism evidence="3 4">
    <name type="scientific">Branchiostoma lanceolatum</name>
    <name type="common">Common lancelet</name>
    <name type="synonym">Amphioxus lanceolatum</name>
    <dbReference type="NCBI Taxonomy" id="7740"/>
    <lineage>
        <taxon>Eukaryota</taxon>
        <taxon>Metazoa</taxon>
        <taxon>Chordata</taxon>
        <taxon>Cephalochordata</taxon>
        <taxon>Leptocardii</taxon>
        <taxon>Amphioxiformes</taxon>
        <taxon>Branchiostomatidae</taxon>
        <taxon>Branchiostoma</taxon>
    </lineage>
</organism>
<evidence type="ECO:0000313" key="4">
    <source>
        <dbReference type="Proteomes" id="UP000838412"/>
    </source>
</evidence>
<name>A0A8K0E8C4_BRALA</name>
<proteinExistence type="predicted"/>
<dbReference type="OrthoDB" id="288590at2759"/>
<gene>
    <name evidence="3" type="primary">Hypp7338</name>
    <name evidence="3" type="ORF">BLAG_LOCUS7184</name>
</gene>
<feature type="domain" description="Isopenicillin N synthase-like Fe(2+) 2OG dioxygenase" evidence="1">
    <location>
        <begin position="236"/>
        <end position="340"/>
    </location>
</feature>
<dbReference type="Proteomes" id="UP000838412">
    <property type="component" value="Chromosome 14"/>
</dbReference>
<dbReference type="FunFam" id="2.60.120.330:FF:000038">
    <property type="entry name" value="Si:dkey-10o6.2"/>
    <property type="match status" value="1"/>
</dbReference>
<protein>
    <submittedName>
        <fullName evidence="3">Hypp7338 protein</fullName>
    </submittedName>
</protein>
<dbReference type="InterPro" id="IPR026992">
    <property type="entry name" value="DIOX_N"/>
</dbReference>
<feature type="domain" description="Non-haem dioxygenase N-terminal" evidence="2">
    <location>
        <begin position="65"/>
        <end position="177"/>
    </location>
</feature>
<keyword evidence="4" id="KW-1185">Reference proteome</keyword>
<dbReference type="PRINTS" id="PR00682">
    <property type="entry name" value="IPNSYNTHASE"/>
</dbReference>
<reference evidence="3" key="1">
    <citation type="submission" date="2022-01" db="EMBL/GenBank/DDBJ databases">
        <authorList>
            <person name="Braso-Vives M."/>
        </authorList>
    </citation>
    <scope>NUCLEOTIDE SEQUENCE</scope>
</reference>
<sequence>MKPENLHKIPTIPALKQTETRPRNYQASTYNWENHRQFLSMEIHTQQNGHAPNHWDLAPEDHGHIPIIDFSSYSLLKGAVDEDELQPLATQLVQAFSTVGFVYLRNHGIPSALVSQAFDSSSRFFELPEEVKTNYTLPLEKAMSHGWLHLERENVTTKRPPGIKECYDVRPQVATEKMWPSEEVPEFEQASLQLYDKCRQLSLRIIELMARGLNIQDVSNFLSLHDKIGTAANGTMMRILHYPPLPERVKPGQIRCGEHTDYGEITILFQDAVGGLEVQSCEGKYVPAPPIPDTVVVNIGDLMQRWTADKLASTMHRVLLPETEEGQKSHRRSIAFFVHPNKDTTIASLDGSNKYPPIKAGEYLDERLTSTYGGRKSEEKTVN</sequence>
<evidence type="ECO:0000313" key="3">
    <source>
        <dbReference type="EMBL" id="CAH1244579.1"/>
    </source>
</evidence>
<dbReference type="AlphaFoldDB" id="A0A8K0E8C4"/>
<accession>A0A8K0E8C4</accession>
<evidence type="ECO:0000259" key="2">
    <source>
        <dbReference type="Pfam" id="PF14226"/>
    </source>
</evidence>
<dbReference type="InterPro" id="IPR050231">
    <property type="entry name" value="Iron_ascorbate_oxido_reductase"/>
</dbReference>
<dbReference type="InterPro" id="IPR027443">
    <property type="entry name" value="IPNS-like_sf"/>
</dbReference>
<dbReference type="InterPro" id="IPR044861">
    <property type="entry name" value="IPNS-like_FE2OG_OXY"/>
</dbReference>